<protein>
    <submittedName>
        <fullName evidence="1">Uncharacterized protein</fullName>
    </submittedName>
</protein>
<evidence type="ECO:0000313" key="1">
    <source>
        <dbReference type="EMBL" id="JAH33067.1"/>
    </source>
</evidence>
<reference evidence="1" key="2">
    <citation type="journal article" date="2015" name="Fish Shellfish Immunol.">
        <title>Early steps in the European eel (Anguilla anguilla)-Vibrio vulnificus interaction in the gills: Role of the RtxA13 toxin.</title>
        <authorList>
            <person name="Callol A."/>
            <person name="Pajuelo D."/>
            <person name="Ebbesson L."/>
            <person name="Teles M."/>
            <person name="MacKenzie S."/>
            <person name="Amaro C."/>
        </authorList>
    </citation>
    <scope>NUCLEOTIDE SEQUENCE</scope>
</reference>
<proteinExistence type="predicted"/>
<dbReference type="AlphaFoldDB" id="A0A0E9RW31"/>
<dbReference type="EMBL" id="GBXM01075510">
    <property type="protein sequence ID" value="JAH33067.1"/>
    <property type="molecule type" value="Transcribed_RNA"/>
</dbReference>
<sequence length="48" mass="5732">MADRFQNIVFLLQRKHKLRIIYACCPRERGINTTLSRRHSSFKSNVLI</sequence>
<name>A0A0E9RW31_ANGAN</name>
<reference evidence="1" key="1">
    <citation type="submission" date="2014-11" db="EMBL/GenBank/DDBJ databases">
        <authorList>
            <person name="Amaro Gonzalez C."/>
        </authorList>
    </citation>
    <scope>NUCLEOTIDE SEQUENCE</scope>
</reference>
<organism evidence="1">
    <name type="scientific">Anguilla anguilla</name>
    <name type="common">European freshwater eel</name>
    <name type="synonym">Muraena anguilla</name>
    <dbReference type="NCBI Taxonomy" id="7936"/>
    <lineage>
        <taxon>Eukaryota</taxon>
        <taxon>Metazoa</taxon>
        <taxon>Chordata</taxon>
        <taxon>Craniata</taxon>
        <taxon>Vertebrata</taxon>
        <taxon>Euteleostomi</taxon>
        <taxon>Actinopterygii</taxon>
        <taxon>Neopterygii</taxon>
        <taxon>Teleostei</taxon>
        <taxon>Anguilliformes</taxon>
        <taxon>Anguillidae</taxon>
        <taxon>Anguilla</taxon>
    </lineage>
</organism>
<accession>A0A0E9RW31</accession>